<comment type="caution">
    <text evidence="2">The sequence shown here is derived from an EMBL/GenBank/DDBJ whole genome shotgun (WGS) entry which is preliminary data.</text>
</comment>
<dbReference type="STRING" id="154538.A0A1M2W5M0"/>
<dbReference type="OrthoDB" id="2535105at2759"/>
<name>A0A1M2W5M0_TRAPU</name>
<dbReference type="Proteomes" id="UP000184267">
    <property type="component" value="Unassembled WGS sequence"/>
</dbReference>
<dbReference type="Pfam" id="PF20152">
    <property type="entry name" value="DUF6534"/>
    <property type="match status" value="1"/>
</dbReference>
<organism evidence="2 3">
    <name type="scientific">Trametes pubescens</name>
    <name type="common">White-rot fungus</name>
    <dbReference type="NCBI Taxonomy" id="154538"/>
    <lineage>
        <taxon>Eukaryota</taxon>
        <taxon>Fungi</taxon>
        <taxon>Dikarya</taxon>
        <taxon>Basidiomycota</taxon>
        <taxon>Agaricomycotina</taxon>
        <taxon>Agaricomycetes</taxon>
        <taxon>Polyporales</taxon>
        <taxon>Polyporaceae</taxon>
        <taxon>Trametes</taxon>
    </lineage>
</organism>
<feature type="domain" description="DUF6534" evidence="1">
    <location>
        <begin position="1"/>
        <end position="60"/>
    </location>
</feature>
<dbReference type="InterPro" id="IPR045339">
    <property type="entry name" value="DUF6534"/>
</dbReference>
<dbReference type="AlphaFoldDB" id="A0A1M2W5M0"/>
<gene>
    <name evidence="2" type="ORF">TRAPUB_8373</name>
</gene>
<dbReference type="EMBL" id="MNAD01000199">
    <property type="protein sequence ID" value="OJT15116.1"/>
    <property type="molecule type" value="Genomic_DNA"/>
</dbReference>
<reference evidence="2 3" key="1">
    <citation type="submission" date="2016-10" db="EMBL/GenBank/DDBJ databases">
        <title>Genome sequence of the basidiomycete white-rot fungus Trametes pubescens.</title>
        <authorList>
            <person name="Makela M.R."/>
            <person name="Granchi Z."/>
            <person name="Peng M."/>
            <person name="De Vries R.P."/>
            <person name="Grigoriev I."/>
            <person name="Riley R."/>
            <person name="Hilden K."/>
        </authorList>
    </citation>
    <scope>NUCLEOTIDE SEQUENCE [LARGE SCALE GENOMIC DNA]</scope>
    <source>
        <strain evidence="2 3">FBCC735</strain>
    </source>
</reference>
<evidence type="ECO:0000313" key="3">
    <source>
        <dbReference type="Proteomes" id="UP000184267"/>
    </source>
</evidence>
<keyword evidence="3" id="KW-1185">Reference proteome</keyword>
<evidence type="ECO:0000313" key="2">
    <source>
        <dbReference type="EMBL" id="OJT15116.1"/>
    </source>
</evidence>
<proteinExistence type="predicted"/>
<evidence type="ECO:0000259" key="1">
    <source>
        <dbReference type="Pfam" id="PF20152"/>
    </source>
</evidence>
<sequence>MVDVLMVYGINTGLSTSVLTLAALICSIAASHTLIWAAITVPATKMYANSLLAVLNSRRSLIDKGLEGFETGSFGLKVIDPRAIDRASHALEFGPASPRLNGRQKVNPTQTMQTVIDVKVTRETYLDGPGEAEAARADSALEYGSERGMRHHGWDE</sequence>
<protein>
    <recommendedName>
        <fullName evidence="1">DUF6534 domain-containing protein</fullName>
    </recommendedName>
</protein>
<accession>A0A1M2W5M0</accession>